<dbReference type="RefSeq" id="WP_202014086.1">
    <property type="nucleotide sequence ID" value="NZ_JAERRB010000011.1"/>
</dbReference>
<name>A0ABS1KYA2_9BACT</name>
<gene>
    <name evidence="1" type="ORF">JI741_24570</name>
</gene>
<dbReference type="Proteomes" id="UP000613030">
    <property type="component" value="Unassembled WGS sequence"/>
</dbReference>
<evidence type="ECO:0000313" key="1">
    <source>
        <dbReference type="EMBL" id="MBL0744430.1"/>
    </source>
</evidence>
<evidence type="ECO:0000313" key="2">
    <source>
        <dbReference type="Proteomes" id="UP000613030"/>
    </source>
</evidence>
<organism evidence="1 2">
    <name type="scientific">Chryseolinea lacunae</name>
    <dbReference type="NCBI Taxonomy" id="2801331"/>
    <lineage>
        <taxon>Bacteria</taxon>
        <taxon>Pseudomonadati</taxon>
        <taxon>Bacteroidota</taxon>
        <taxon>Cytophagia</taxon>
        <taxon>Cytophagales</taxon>
        <taxon>Fulvivirgaceae</taxon>
        <taxon>Chryseolinea</taxon>
    </lineage>
</organism>
<sequence>MHRIFEEPVKPIYPYQVNTLHFEDKRIVFNNTISAPVSYDEETGHFIISYPPFNITAWGQDRKEAEEAFSFTFISFIESIYLEDDKNLTTEAIAVKQALQNIIKSVNQNET</sequence>
<dbReference type="EMBL" id="JAERRB010000011">
    <property type="protein sequence ID" value="MBL0744430.1"/>
    <property type="molecule type" value="Genomic_DNA"/>
</dbReference>
<protein>
    <submittedName>
        <fullName evidence="1">Uncharacterized protein</fullName>
    </submittedName>
</protein>
<proteinExistence type="predicted"/>
<keyword evidence="2" id="KW-1185">Reference proteome</keyword>
<reference evidence="1 2" key="1">
    <citation type="submission" date="2021-01" db="EMBL/GenBank/DDBJ databases">
        <title>Chryseolinea sp. Jin1 Genome sequencing and assembly.</title>
        <authorList>
            <person name="Kim I."/>
        </authorList>
    </citation>
    <scope>NUCLEOTIDE SEQUENCE [LARGE SCALE GENOMIC DNA]</scope>
    <source>
        <strain evidence="1 2">Jin1</strain>
    </source>
</reference>
<comment type="caution">
    <text evidence="1">The sequence shown here is derived from an EMBL/GenBank/DDBJ whole genome shotgun (WGS) entry which is preliminary data.</text>
</comment>
<accession>A0ABS1KYA2</accession>